<dbReference type="Pfam" id="PF04847">
    <property type="entry name" value="Calcipressin"/>
    <property type="match status" value="1"/>
</dbReference>
<dbReference type="GO" id="GO:0008597">
    <property type="term" value="F:calcium-dependent protein serine/threonine phosphatase regulator activity"/>
    <property type="evidence" value="ECO:0007669"/>
    <property type="project" value="TreeGrafter"/>
</dbReference>
<dbReference type="GO" id="GO:0005634">
    <property type="term" value="C:nucleus"/>
    <property type="evidence" value="ECO:0007669"/>
    <property type="project" value="TreeGrafter"/>
</dbReference>
<evidence type="ECO:0000313" key="2">
    <source>
        <dbReference type="EMBL" id="EGW30306.1"/>
    </source>
</evidence>
<proteinExistence type="inferred from homology"/>
<dbReference type="AlphaFoldDB" id="G3ATT0"/>
<dbReference type="GeneID" id="18874621"/>
<evidence type="ECO:0000313" key="3">
    <source>
        <dbReference type="Proteomes" id="UP000000709"/>
    </source>
</evidence>
<dbReference type="EMBL" id="GL996505">
    <property type="protein sequence ID" value="EGW30306.1"/>
    <property type="molecule type" value="Genomic_DNA"/>
</dbReference>
<evidence type="ECO:0008006" key="4">
    <source>
        <dbReference type="Google" id="ProtNLM"/>
    </source>
</evidence>
<accession>G3ATT0</accession>
<dbReference type="OMA" id="EWDHWDK"/>
<sequence length="217" mass="24906">MRRPTNTLILTKLPHSLLVDPQELLDQLHGYLIEVIVLSRFQRILLICESATISQYIREILPKSFPDITISYSICDNAFKLNNHDRTVIDTQFDDMVEKQYLELPSEKASRRFLISPPLSPPSGWDHWDKVEEGPNQQTVYSFEELSHLLWQRLGDQEEVVTKVQGVDRVNVKKEPELLFKDIEHIGVPAIILDSIDGDISDETLIPKTSLPPPLNI</sequence>
<evidence type="ECO:0000256" key="1">
    <source>
        <dbReference type="ARBA" id="ARBA00008209"/>
    </source>
</evidence>
<dbReference type="OrthoDB" id="17212at2759"/>
<protein>
    <recommendedName>
        <fullName evidence="4">Calcipressin</fullName>
    </recommendedName>
</protein>
<dbReference type="PANTHER" id="PTHR10300:SF14">
    <property type="entry name" value="PROTEIN SARAH"/>
    <property type="match status" value="1"/>
</dbReference>
<comment type="similarity">
    <text evidence="1">Belongs to the RCAN family.</text>
</comment>
<dbReference type="STRING" id="619300.G3ATT0"/>
<gene>
    <name evidence="2" type="ORF">SPAPADRAFT_63157</name>
</gene>
<organism evidence="3">
    <name type="scientific">Spathaspora passalidarum (strain NRRL Y-27907 / 11-Y1)</name>
    <dbReference type="NCBI Taxonomy" id="619300"/>
    <lineage>
        <taxon>Eukaryota</taxon>
        <taxon>Fungi</taxon>
        <taxon>Dikarya</taxon>
        <taxon>Ascomycota</taxon>
        <taxon>Saccharomycotina</taxon>
        <taxon>Pichiomycetes</taxon>
        <taxon>Debaryomycetaceae</taxon>
        <taxon>Spathaspora</taxon>
    </lineage>
</organism>
<dbReference type="PANTHER" id="PTHR10300">
    <property type="entry name" value="CALCIPRESSIN"/>
    <property type="match status" value="1"/>
</dbReference>
<reference evidence="2 3" key="1">
    <citation type="journal article" date="2011" name="Proc. Natl. Acad. Sci. U.S.A.">
        <title>Comparative genomics of xylose-fermenting fungi for enhanced biofuel production.</title>
        <authorList>
            <person name="Wohlbach D.J."/>
            <person name="Kuo A."/>
            <person name="Sato T.K."/>
            <person name="Potts K.M."/>
            <person name="Salamov A.A."/>
            <person name="LaButti K.M."/>
            <person name="Sun H."/>
            <person name="Clum A."/>
            <person name="Pangilinan J.L."/>
            <person name="Lindquist E.A."/>
            <person name="Lucas S."/>
            <person name="Lapidus A."/>
            <person name="Jin M."/>
            <person name="Gunawan C."/>
            <person name="Balan V."/>
            <person name="Dale B.E."/>
            <person name="Jeffries T.W."/>
            <person name="Zinkel R."/>
            <person name="Barry K.W."/>
            <person name="Grigoriev I.V."/>
            <person name="Gasch A.P."/>
        </authorList>
    </citation>
    <scope>NUCLEOTIDE SEQUENCE [LARGE SCALE GENOMIC DNA]</scope>
    <source>
        <strain evidence="3">NRRL Y-27907 / 11-Y1</strain>
    </source>
</reference>
<dbReference type="RefSeq" id="XP_007377277.1">
    <property type="nucleotide sequence ID" value="XM_007377215.1"/>
</dbReference>
<name>G3ATT0_SPAPN</name>
<dbReference type="eggNOG" id="KOG4019">
    <property type="taxonomic scope" value="Eukaryota"/>
</dbReference>
<keyword evidence="3" id="KW-1185">Reference proteome</keyword>
<dbReference type="HOGENOM" id="CLU_113368_0_0_1"/>
<dbReference type="GO" id="GO:0019722">
    <property type="term" value="P:calcium-mediated signaling"/>
    <property type="evidence" value="ECO:0007669"/>
    <property type="project" value="InterPro"/>
</dbReference>
<dbReference type="GO" id="GO:0005737">
    <property type="term" value="C:cytoplasm"/>
    <property type="evidence" value="ECO:0007669"/>
    <property type="project" value="TreeGrafter"/>
</dbReference>
<dbReference type="Proteomes" id="UP000000709">
    <property type="component" value="Unassembled WGS sequence"/>
</dbReference>
<dbReference type="InterPro" id="IPR006931">
    <property type="entry name" value="Calcipressin"/>
</dbReference>
<dbReference type="KEGG" id="spaa:SPAPADRAFT_63157"/>
<dbReference type="InParanoid" id="G3ATT0"/>